<dbReference type="Pfam" id="PF13716">
    <property type="entry name" value="CRAL_TRIO_2"/>
    <property type="match status" value="1"/>
</dbReference>
<accession>A0A484C4M2</accession>
<keyword evidence="1" id="KW-0344">Guanine-nucleotide releasing factor</keyword>
<proteinExistence type="predicted"/>
<evidence type="ECO:0000259" key="2">
    <source>
        <dbReference type="PROSITE" id="PS50191"/>
    </source>
</evidence>
<dbReference type="GO" id="GO:0005085">
    <property type="term" value="F:guanyl-nucleotide exchange factor activity"/>
    <property type="evidence" value="ECO:0007669"/>
    <property type="project" value="UniProtKB-KW"/>
</dbReference>
<gene>
    <name evidence="3" type="ORF">EPR50_G00241910</name>
</gene>
<dbReference type="InterPro" id="IPR036865">
    <property type="entry name" value="CRAL-TRIO_dom_sf"/>
</dbReference>
<dbReference type="GO" id="GO:0007411">
    <property type="term" value="P:axon guidance"/>
    <property type="evidence" value="ECO:0007669"/>
    <property type="project" value="TreeGrafter"/>
</dbReference>
<dbReference type="EMBL" id="SCKG01000028">
    <property type="protein sequence ID" value="TDG95963.1"/>
    <property type="molecule type" value="Genomic_DNA"/>
</dbReference>
<feature type="domain" description="CRAL-TRIO" evidence="2">
    <location>
        <begin position="29"/>
        <end position="174"/>
    </location>
</feature>
<evidence type="ECO:0000313" key="4">
    <source>
        <dbReference type="Proteomes" id="UP000295070"/>
    </source>
</evidence>
<dbReference type="SMART" id="SM00516">
    <property type="entry name" value="SEC14"/>
    <property type="match status" value="1"/>
</dbReference>
<organism evidence="3 4">
    <name type="scientific">Perca flavescens</name>
    <name type="common">American yellow perch</name>
    <name type="synonym">Morone flavescens</name>
    <dbReference type="NCBI Taxonomy" id="8167"/>
    <lineage>
        <taxon>Eukaryota</taxon>
        <taxon>Metazoa</taxon>
        <taxon>Chordata</taxon>
        <taxon>Craniata</taxon>
        <taxon>Vertebrata</taxon>
        <taxon>Euteleostomi</taxon>
        <taxon>Actinopterygii</taxon>
        <taxon>Neopterygii</taxon>
        <taxon>Teleostei</taxon>
        <taxon>Neoteleostei</taxon>
        <taxon>Acanthomorphata</taxon>
        <taxon>Eupercaria</taxon>
        <taxon>Perciformes</taxon>
        <taxon>Percoidei</taxon>
        <taxon>Percidae</taxon>
        <taxon>Percinae</taxon>
        <taxon>Perca</taxon>
    </lineage>
</organism>
<name>A0A484C4M2_PERFV</name>
<dbReference type="PANTHER" id="PTHR22826">
    <property type="entry name" value="RHO GUANINE EXCHANGE FACTOR-RELATED"/>
    <property type="match status" value="1"/>
</dbReference>
<dbReference type="CDD" id="cd00170">
    <property type="entry name" value="SEC14"/>
    <property type="match status" value="1"/>
</dbReference>
<comment type="caution">
    <text evidence="3">The sequence shown here is derived from an EMBL/GenBank/DDBJ whole genome shotgun (WGS) entry which is preliminary data.</text>
</comment>
<dbReference type="InterPro" id="IPR051336">
    <property type="entry name" value="RhoGEF_Guanine_NuclExch_SF"/>
</dbReference>
<dbReference type="AlphaFoldDB" id="A0A484C4M2"/>
<dbReference type="GO" id="GO:0005737">
    <property type="term" value="C:cytoplasm"/>
    <property type="evidence" value="ECO:0007669"/>
    <property type="project" value="TreeGrafter"/>
</dbReference>
<dbReference type="GO" id="GO:0019898">
    <property type="term" value="C:extrinsic component of membrane"/>
    <property type="evidence" value="ECO:0007669"/>
    <property type="project" value="TreeGrafter"/>
</dbReference>
<dbReference type="PANTHER" id="PTHR22826:SF106">
    <property type="entry name" value="TRIO, ISOFORM A"/>
    <property type="match status" value="1"/>
</dbReference>
<dbReference type="InterPro" id="IPR001251">
    <property type="entry name" value="CRAL-TRIO_dom"/>
</dbReference>
<reference evidence="3 4" key="1">
    <citation type="submission" date="2019-01" db="EMBL/GenBank/DDBJ databases">
        <title>A chromosome-scale genome assembly of the yellow perch, Perca flavescens.</title>
        <authorList>
            <person name="Feron R."/>
            <person name="Morvezen R."/>
            <person name="Bestin A."/>
            <person name="Haffray P."/>
            <person name="Klopp C."/>
            <person name="Zahm M."/>
            <person name="Cabau C."/>
            <person name="Roques C."/>
            <person name="Donnadieu C."/>
            <person name="Bouchez O."/>
            <person name="Christie M."/>
            <person name="Larson W."/>
            <person name="Guiguen Y."/>
        </authorList>
    </citation>
    <scope>NUCLEOTIDE SEQUENCE [LARGE SCALE GENOMIC DNA]</scope>
    <source>
        <strain evidence="3">YP-PL-M2</strain>
        <tissue evidence="3">Blood</tissue>
    </source>
</reference>
<dbReference type="SUPFAM" id="SSF52087">
    <property type="entry name" value="CRAL/TRIO domain"/>
    <property type="match status" value="1"/>
</dbReference>
<keyword evidence="4" id="KW-1185">Reference proteome</keyword>
<dbReference type="STRING" id="8167.A0A484C4M2"/>
<dbReference type="Gene3D" id="3.40.525.10">
    <property type="entry name" value="CRAL-TRIO lipid binding domain"/>
    <property type="match status" value="1"/>
</dbReference>
<sequence length="177" mass="19255">MNSVDGGGEAGQDGLATAGKAECVRAVDVLTVLREKVAFVSGGRDKHGGPILTFPARTNHDRIKQEDLSRLVTYLATIPSEEVRSRGFTVVVDMRGSKWDSVKPVLRTLQETFSSRIHSALLIKPDTFWQKHRTNLGSAKLSFETSLVSVEGLSRLVDPSQLTSDLGGSLDTRPHRG</sequence>
<evidence type="ECO:0000256" key="1">
    <source>
        <dbReference type="ARBA" id="ARBA00022658"/>
    </source>
</evidence>
<protein>
    <recommendedName>
        <fullName evidence="2">CRAL-TRIO domain-containing protein</fullName>
    </recommendedName>
</protein>
<dbReference type="PROSITE" id="PS50191">
    <property type="entry name" value="CRAL_TRIO"/>
    <property type="match status" value="1"/>
</dbReference>
<evidence type="ECO:0000313" key="3">
    <source>
        <dbReference type="EMBL" id="TDG95963.1"/>
    </source>
</evidence>
<dbReference type="Proteomes" id="UP000295070">
    <property type="component" value="Unassembled WGS sequence"/>
</dbReference>